<name>A0AAX2ZXB4_9MYCO</name>
<dbReference type="CDD" id="cd03444">
    <property type="entry name" value="Thioesterase_II_repeat1"/>
    <property type="match status" value="1"/>
</dbReference>
<dbReference type="PANTHER" id="PTHR11066">
    <property type="entry name" value="ACYL-COA THIOESTERASE"/>
    <property type="match status" value="1"/>
</dbReference>
<dbReference type="EMBL" id="CP060016">
    <property type="protein sequence ID" value="UNB99380.1"/>
    <property type="molecule type" value="Genomic_DNA"/>
</dbReference>
<feature type="domain" description="Acyl-CoA thioesterase-like N-terminal HotDog" evidence="4">
    <location>
        <begin position="43"/>
        <end position="120"/>
    </location>
</feature>
<dbReference type="EMBL" id="AP022579">
    <property type="protein sequence ID" value="BBX89017.1"/>
    <property type="molecule type" value="Genomic_DNA"/>
</dbReference>
<dbReference type="CDD" id="cd03445">
    <property type="entry name" value="Thioesterase_II_repeat2"/>
    <property type="match status" value="1"/>
</dbReference>
<evidence type="ECO:0000259" key="3">
    <source>
        <dbReference type="Pfam" id="PF02551"/>
    </source>
</evidence>
<feature type="domain" description="Acyl-CoA thioesterase 2 C-terminal" evidence="3">
    <location>
        <begin position="171"/>
        <end position="269"/>
    </location>
</feature>
<dbReference type="Pfam" id="PF13622">
    <property type="entry name" value="4HBT_3"/>
    <property type="match status" value="1"/>
</dbReference>
<gene>
    <name evidence="6" type="ORF">H5U98_28610</name>
    <name evidence="5" type="ORF">MBOE_06660</name>
</gene>
<protein>
    <submittedName>
        <fullName evidence="5">Acyl-CoA thioesterase II</fullName>
    </submittedName>
    <submittedName>
        <fullName evidence="6">Thioesterase family protein</fullName>
    </submittedName>
</protein>
<sequence length="277" mass="30697">MTAVEDACTRQDGAAAPSWIAQLLQFDRDGDDFRIREPRRGATERLFGGLIAAQSLAVAGATVDGKLPQSLHAYFVRGGSYNADVEFHVDRTRDGRAFATRHVTASQDGKIILEMMASFHQPEPGLDWSPDAPPMLEFDAAAPKRDVMDFGDKFDLRTMPSDNSEFAISPFWIRTQDEIEDDPLIRACTLTFLSDLGPVPSALPPSVPLRSDLGFAASLDHSIWFHRPFVPRVWHRYELESANHNDSRGLARGSLYDVAGTLIASVSQEALWRIPTD</sequence>
<dbReference type="InterPro" id="IPR049449">
    <property type="entry name" value="TesB_ACOT8-like_N"/>
</dbReference>
<dbReference type="InterPro" id="IPR029069">
    <property type="entry name" value="HotDog_dom_sf"/>
</dbReference>
<evidence type="ECO:0000313" key="7">
    <source>
        <dbReference type="Proteomes" id="UP000466683"/>
    </source>
</evidence>
<dbReference type="GO" id="GO:0006637">
    <property type="term" value="P:acyl-CoA metabolic process"/>
    <property type="evidence" value="ECO:0007669"/>
    <property type="project" value="InterPro"/>
</dbReference>
<proteinExistence type="inferred from homology"/>
<dbReference type="InterPro" id="IPR025652">
    <property type="entry name" value="TesB_C"/>
</dbReference>
<evidence type="ECO:0000256" key="2">
    <source>
        <dbReference type="ARBA" id="ARBA00022801"/>
    </source>
</evidence>
<evidence type="ECO:0000313" key="8">
    <source>
        <dbReference type="Proteomes" id="UP001162885"/>
    </source>
</evidence>
<dbReference type="GO" id="GO:0009062">
    <property type="term" value="P:fatty acid catabolic process"/>
    <property type="evidence" value="ECO:0007669"/>
    <property type="project" value="TreeGrafter"/>
</dbReference>
<dbReference type="Gene3D" id="2.40.160.210">
    <property type="entry name" value="Acyl-CoA thioesterase, double hotdog domain"/>
    <property type="match status" value="1"/>
</dbReference>
<reference evidence="5" key="2">
    <citation type="submission" date="2020-02" db="EMBL/GenBank/DDBJ databases">
        <authorList>
            <person name="Matsumoto Y."/>
            <person name="Motooka D."/>
            <person name="Nakamura S."/>
        </authorList>
    </citation>
    <scope>NUCLEOTIDE SEQUENCE</scope>
    <source>
        <strain evidence="5">JCM 15653</strain>
    </source>
</reference>
<accession>A0AAX2ZXB4</accession>
<dbReference type="Pfam" id="PF02551">
    <property type="entry name" value="Acyl_CoA_thio"/>
    <property type="match status" value="1"/>
</dbReference>
<dbReference type="Proteomes" id="UP001162885">
    <property type="component" value="Chromosome"/>
</dbReference>
<dbReference type="InterPro" id="IPR003703">
    <property type="entry name" value="Acyl_CoA_thio"/>
</dbReference>
<evidence type="ECO:0000256" key="1">
    <source>
        <dbReference type="ARBA" id="ARBA00006538"/>
    </source>
</evidence>
<dbReference type="PANTHER" id="PTHR11066:SF34">
    <property type="entry name" value="ACYL-COENZYME A THIOESTERASE 8"/>
    <property type="match status" value="1"/>
</dbReference>
<organism evidence="6 8">
    <name type="scientific">Mycolicibacterium boenickei</name>
    <dbReference type="NCBI Taxonomy" id="146017"/>
    <lineage>
        <taxon>Bacteria</taxon>
        <taxon>Bacillati</taxon>
        <taxon>Actinomycetota</taxon>
        <taxon>Actinomycetes</taxon>
        <taxon>Mycobacteriales</taxon>
        <taxon>Mycobacteriaceae</taxon>
        <taxon>Mycolicibacterium</taxon>
    </lineage>
</organism>
<reference evidence="5 7" key="1">
    <citation type="journal article" date="2019" name="Emerg. Microbes Infect.">
        <title>Comprehensive subspecies identification of 175 nontuberculous mycobacteria species based on 7547 genomic profiles.</title>
        <authorList>
            <person name="Matsumoto Y."/>
            <person name="Kinjo T."/>
            <person name="Motooka D."/>
            <person name="Nabeya D."/>
            <person name="Jung N."/>
            <person name="Uechi K."/>
            <person name="Horii T."/>
            <person name="Iida T."/>
            <person name="Fujita J."/>
            <person name="Nakamura S."/>
        </authorList>
    </citation>
    <scope>NUCLEOTIDE SEQUENCE [LARGE SCALE GENOMIC DNA]</scope>
    <source>
        <strain evidence="5 7">JCM 15653</strain>
    </source>
</reference>
<dbReference type="Proteomes" id="UP000466683">
    <property type="component" value="Chromosome"/>
</dbReference>
<dbReference type="AlphaFoldDB" id="A0AAX2ZXB4"/>
<evidence type="ECO:0000259" key="4">
    <source>
        <dbReference type="Pfam" id="PF13622"/>
    </source>
</evidence>
<keyword evidence="2" id="KW-0378">Hydrolase</keyword>
<dbReference type="RefSeq" id="WP_077738649.1">
    <property type="nucleotide sequence ID" value="NZ_AP022579.1"/>
</dbReference>
<comment type="similarity">
    <text evidence="1">Belongs to the C/M/P thioester hydrolase family.</text>
</comment>
<evidence type="ECO:0000313" key="6">
    <source>
        <dbReference type="EMBL" id="UNB99380.1"/>
    </source>
</evidence>
<dbReference type="SUPFAM" id="SSF54637">
    <property type="entry name" value="Thioesterase/thiol ester dehydrase-isomerase"/>
    <property type="match status" value="2"/>
</dbReference>
<evidence type="ECO:0000313" key="5">
    <source>
        <dbReference type="EMBL" id="BBX89017.1"/>
    </source>
</evidence>
<reference evidence="6 8" key="3">
    <citation type="journal article" date="2022" name="BMC Genomics">
        <title>Comparative genome analysis of mycobacteria focusing on tRNA and non-coding RNA.</title>
        <authorList>
            <person name="Behra P.R.K."/>
            <person name="Pettersson B.M.F."/>
            <person name="Ramesh M."/>
            <person name="Das S."/>
            <person name="Dasgupta S."/>
            <person name="Kirsebom L.A."/>
        </authorList>
    </citation>
    <scope>NUCLEOTIDE SEQUENCE [LARGE SCALE GENOMIC DNA]</scope>
    <source>
        <strain evidence="6 8">DSM 44677</strain>
    </source>
</reference>
<dbReference type="InterPro" id="IPR042171">
    <property type="entry name" value="Acyl-CoA_hotdog"/>
</dbReference>
<dbReference type="GO" id="GO:0047617">
    <property type="term" value="F:fatty acyl-CoA hydrolase activity"/>
    <property type="evidence" value="ECO:0007669"/>
    <property type="project" value="InterPro"/>
</dbReference>
<keyword evidence="7" id="KW-1185">Reference proteome</keyword>